<keyword evidence="4 7" id="KW-0378">Hydrolase</keyword>
<dbReference type="GO" id="GO:0005829">
    <property type="term" value="C:cytosol"/>
    <property type="evidence" value="ECO:0007669"/>
    <property type="project" value="TreeGrafter"/>
</dbReference>
<dbReference type="GO" id="GO:0004222">
    <property type="term" value="F:metalloendopeptidase activity"/>
    <property type="evidence" value="ECO:0007669"/>
    <property type="project" value="InterPro"/>
</dbReference>
<reference evidence="9" key="1">
    <citation type="journal article" date="2005" name="PLoS Biol.">
        <title>New insights into metabolic properties of marine bacteria encoding proteorhodopsins.</title>
        <authorList>
            <person name="Sabehi G."/>
            <person name="Loy A."/>
            <person name="Jung K.H."/>
            <person name="Partha R."/>
            <person name="Spudich J.L."/>
            <person name="Isaacson T."/>
            <person name="Hirschberg J."/>
            <person name="Wagner M."/>
            <person name="Beja O."/>
        </authorList>
    </citation>
    <scope>NUCLEOTIDE SEQUENCE</scope>
</reference>
<evidence type="ECO:0000256" key="1">
    <source>
        <dbReference type="ARBA" id="ARBA00006040"/>
    </source>
</evidence>
<dbReference type="InterPro" id="IPR045090">
    <property type="entry name" value="Pept_M3A_M3B"/>
</dbReference>
<dbReference type="CDD" id="cd06456">
    <property type="entry name" value="M3A_DCP"/>
    <property type="match status" value="1"/>
</dbReference>
<evidence type="ECO:0000256" key="3">
    <source>
        <dbReference type="ARBA" id="ARBA00022723"/>
    </source>
</evidence>
<dbReference type="Gene3D" id="1.10.1370.10">
    <property type="entry name" value="Neurolysin, domain 3"/>
    <property type="match status" value="1"/>
</dbReference>
<dbReference type="EMBL" id="DQ077554">
    <property type="protein sequence ID" value="AAY82641.1"/>
    <property type="molecule type" value="Genomic_DNA"/>
</dbReference>
<dbReference type="InterPro" id="IPR024077">
    <property type="entry name" value="Neurolysin/TOP_dom2"/>
</dbReference>
<dbReference type="GO" id="GO:0046872">
    <property type="term" value="F:metal ion binding"/>
    <property type="evidence" value="ECO:0007669"/>
    <property type="project" value="UniProtKB-UniRule"/>
</dbReference>
<feature type="domain" description="Peptidase M3A/M3B catalytic" evidence="8">
    <location>
        <begin position="91"/>
        <end position="537"/>
    </location>
</feature>
<comment type="cofactor">
    <cofactor evidence="7">
        <name>Zn(2+)</name>
        <dbReference type="ChEBI" id="CHEBI:29105"/>
    </cofactor>
    <text evidence="7">Binds 1 zinc ion.</text>
</comment>
<dbReference type="InterPro" id="IPR034005">
    <property type="entry name" value="M3A_DCP"/>
</dbReference>
<keyword evidence="5 7" id="KW-0862">Zinc</keyword>
<dbReference type="GO" id="GO:0004180">
    <property type="term" value="F:carboxypeptidase activity"/>
    <property type="evidence" value="ECO:0007669"/>
    <property type="project" value="TreeGrafter"/>
</dbReference>
<dbReference type="Gene3D" id="3.40.390.10">
    <property type="entry name" value="Collagenase (Catalytic Domain)"/>
    <property type="match status" value="1"/>
</dbReference>
<evidence type="ECO:0000256" key="6">
    <source>
        <dbReference type="ARBA" id="ARBA00023049"/>
    </source>
</evidence>
<dbReference type="Pfam" id="PF01432">
    <property type="entry name" value="Peptidase_M3"/>
    <property type="match status" value="1"/>
</dbReference>
<proteinExistence type="inferred from homology"/>
<dbReference type="FunFam" id="3.40.390.10:FF:000009">
    <property type="entry name" value="Oligopeptidase A"/>
    <property type="match status" value="1"/>
</dbReference>
<protein>
    <submittedName>
        <fullName evidence="9">Predicted peptidyl-dipeptidase</fullName>
    </submittedName>
</protein>
<evidence type="ECO:0000256" key="5">
    <source>
        <dbReference type="ARBA" id="ARBA00022833"/>
    </source>
</evidence>
<dbReference type="SUPFAM" id="SSF55486">
    <property type="entry name" value="Metalloproteases ('zincins'), catalytic domain"/>
    <property type="match status" value="1"/>
</dbReference>
<evidence type="ECO:0000256" key="7">
    <source>
        <dbReference type="RuleBase" id="RU003435"/>
    </source>
</evidence>
<evidence type="ECO:0000256" key="2">
    <source>
        <dbReference type="ARBA" id="ARBA00022670"/>
    </source>
</evidence>
<dbReference type="PANTHER" id="PTHR43660">
    <property type="entry name" value="DIPEPTIDYL CARBOXYPEPTIDASE"/>
    <property type="match status" value="1"/>
</dbReference>
<organism evidence="9">
    <name type="scientific">uncultured bacterium MedeBAC49C08</name>
    <dbReference type="NCBI Taxonomy" id="332274"/>
    <lineage>
        <taxon>Bacteria</taxon>
        <taxon>environmental samples</taxon>
    </lineage>
</organism>
<dbReference type="InterPro" id="IPR024079">
    <property type="entry name" value="MetalloPept_cat_dom_sf"/>
</dbReference>
<evidence type="ECO:0000256" key="4">
    <source>
        <dbReference type="ARBA" id="ARBA00022801"/>
    </source>
</evidence>
<accession>Q4PK63</accession>
<evidence type="ECO:0000313" key="9">
    <source>
        <dbReference type="EMBL" id="AAY82641.1"/>
    </source>
</evidence>
<dbReference type="GO" id="GO:0006508">
    <property type="term" value="P:proteolysis"/>
    <property type="evidence" value="ECO:0007669"/>
    <property type="project" value="UniProtKB-KW"/>
</dbReference>
<sequence>MIKNFEMNGANLSEQSKERFIEINKKLTELSIKFDQNVLKDTNNSELYINDEKELGGLSDKIKDQAKRLAKNKGYSSGWVFNPTRISMYPFLTSSTNRDLREQLYKMYVNRGKNPNEFNNEEIVREMANLRLEKAQLMGFTNHAELSLQKTMAKSSNGVNALLNQVWEPAKAMAQEEIKDMQDLIQEEGNNFALQAWDWMHYSEKVRKRKYDFDSAEVQPYLEMDAIRDSAFELASRLFGIKFIQKNDIPKYHPDVDTFEVLDKNGDHLGVFLTDYFARPSKQGGAWMNTFRDQSNFDGRVRPIVLNVCNFAKPNDGEKAFLTFEHAETLFHEFGHALHGLLSDVDYPYLSGTSVTRDYVEFPSQLMENWIRHSDFLAEFAKHFETGKPIPKRLLEKMSSAGTFNQGFATTEYMVASMLDLAWHTIETPVENTEEFEQTLFKEIGKPVEIDSRYGSTYFGHIFAGGYAAGYYSYMWSEVLDSHAFEIFDKEGLYDSEYAEKLKDFVYSSGNSVDLMNQYKKFRGEEPNVSSLLRKRGLN</sequence>
<keyword evidence="6 7" id="KW-0482">Metalloprotease</keyword>
<comment type="similarity">
    <text evidence="1 7">Belongs to the peptidase M3 family.</text>
</comment>
<evidence type="ECO:0000259" key="8">
    <source>
        <dbReference type="Pfam" id="PF01432"/>
    </source>
</evidence>
<keyword evidence="3 7" id="KW-0479">Metal-binding</keyword>
<keyword evidence="2 7" id="KW-0645">Protease</keyword>
<dbReference type="AlphaFoldDB" id="Q4PK63"/>
<dbReference type="PANTHER" id="PTHR43660:SF1">
    <property type="entry name" value="DIPEPTIDYL CARBOXYPEPTIDASE"/>
    <property type="match status" value="1"/>
</dbReference>
<name>Q4PK63_9BACT</name>
<dbReference type="InterPro" id="IPR001567">
    <property type="entry name" value="Pept_M3A_M3B_dom"/>
</dbReference>